<accession>A0A346A696</accession>
<dbReference type="EMBL" id="MH680825">
    <property type="protein sequence ID" value="AXK90541.1"/>
    <property type="molecule type" value="Genomic_RNA"/>
</dbReference>
<dbReference type="InterPro" id="IPR008879">
    <property type="entry name" value="Coat_protein_tricho/vitivirus"/>
</dbReference>
<evidence type="ECO:0000256" key="3">
    <source>
        <dbReference type="ARBA" id="ARBA00022844"/>
    </source>
</evidence>
<dbReference type="Pfam" id="PF05892">
    <property type="entry name" value="Tricho_coat"/>
    <property type="match status" value="1"/>
</dbReference>
<name>A0A346A696_9VIRU</name>
<comment type="subcellular location">
    <subcellularLocation>
        <location evidence="1">Virion</location>
    </subcellularLocation>
</comment>
<evidence type="ECO:0000313" key="4">
    <source>
        <dbReference type="EMBL" id="AXK90541.1"/>
    </source>
</evidence>
<protein>
    <submittedName>
        <fullName evidence="4">Coat protein</fullName>
    </submittedName>
</protein>
<dbReference type="GO" id="GO:0019028">
    <property type="term" value="C:viral capsid"/>
    <property type="evidence" value="ECO:0007669"/>
    <property type="project" value="UniProtKB-KW"/>
</dbReference>
<reference evidence="4" key="1">
    <citation type="submission" date="2018-07" db="EMBL/GenBank/DDBJ databases">
        <title>Complete genome sequence of Potato virus T from Bolivia obtained from a 33-year-old sample.</title>
        <authorList>
            <person name="Adams I.P."/>
            <person name="Abad J."/>
            <person name="Fribourg C."/>
            <person name="Boonham N."/>
            <person name="Jones R.A.C."/>
        </authorList>
    </citation>
    <scope>NUCLEOTIDE SEQUENCE</scope>
    <source>
        <strain evidence="4">Bol</strain>
    </source>
</reference>
<proteinExistence type="predicted"/>
<evidence type="ECO:0000256" key="1">
    <source>
        <dbReference type="ARBA" id="ARBA00004328"/>
    </source>
</evidence>
<evidence type="ECO:0000256" key="2">
    <source>
        <dbReference type="ARBA" id="ARBA00022561"/>
    </source>
</evidence>
<sequence length="213" mass="23542">MDPTTFVQIRGEVLNLTVAAYSSQWDGQATQALKDGAQEQMLRFLFGRIAISSASRNTLWPDTEISSEDLQIGMTAASAGPPPVPAAPVSLVFRVNFNSYVKMLLALSNTSTNSFVKSKTLRQMCIPFAKYAYGYLSEMGYATWAYEKMPKLCRKAKWVAFDFASGLLIDTTTQLNDDEKTVIQGLGARLFKTQQSIHIADSTMDGEAINREI</sequence>
<organism evidence="4">
    <name type="scientific">Potato virus T</name>
    <dbReference type="NCBI Taxonomy" id="36403"/>
    <lineage>
        <taxon>Viruses</taxon>
        <taxon>Riboviria</taxon>
        <taxon>Orthornavirae</taxon>
        <taxon>Kitrinoviricota</taxon>
        <taxon>Alsuviricetes</taxon>
        <taxon>Tymovirales</taxon>
        <taxon>Betaflexiviridae</taxon>
        <taxon>Trivirinae</taxon>
        <taxon>Tepovirus</taxon>
        <taxon>Tepovirus tafsolani</taxon>
    </lineage>
</organism>
<keyword evidence="3" id="KW-0946">Virion</keyword>
<keyword evidence="2 4" id="KW-0167">Capsid protein</keyword>